<proteinExistence type="predicted"/>
<evidence type="ECO:0000313" key="3">
    <source>
        <dbReference type="Proteomes" id="UP001500282"/>
    </source>
</evidence>
<evidence type="ECO:0000313" key="2">
    <source>
        <dbReference type="EMBL" id="GAA1269536.1"/>
    </source>
</evidence>
<gene>
    <name evidence="2" type="ORF">GCM10009579_30140</name>
</gene>
<evidence type="ECO:0000256" key="1">
    <source>
        <dbReference type="SAM" id="MobiDB-lite"/>
    </source>
</evidence>
<comment type="caution">
    <text evidence="2">The sequence shown here is derived from an EMBL/GenBank/DDBJ whole genome shotgun (WGS) entry which is preliminary data.</text>
</comment>
<dbReference type="EMBL" id="BAAAIH010000014">
    <property type="protein sequence ID" value="GAA1269536.1"/>
    <property type="molecule type" value="Genomic_DNA"/>
</dbReference>
<feature type="region of interest" description="Disordered" evidence="1">
    <location>
        <begin position="1"/>
        <end position="43"/>
    </location>
</feature>
<dbReference type="Proteomes" id="UP001500282">
    <property type="component" value="Unassembled WGS sequence"/>
</dbReference>
<protein>
    <submittedName>
        <fullName evidence="2">Uncharacterized protein</fullName>
    </submittedName>
</protein>
<organism evidence="2 3">
    <name type="scientific">Streptomyces javensis</name>
    <dbReference type="NCBI Taxonomy" id="114698"/>
    <lineage>
        <taxon>Bacteria</taxon>
        <taxon>Bacillati</taxon>
        <taxon>Actinomycetota</taxon>
        <taxon>Actinomycetes</taxon>
        <taxon>Kitasatosporales</taxon>
        <taxon>Streptomycetaceae</taxon>
        <taxon>Streptomyces</taxon>
        <taxon>Streptomyces violaceusniger group</taxon>
    </lineage>
</organism>
<accession>A0ABN1WZR7</accession>
<name>A0ABN1WZR7_9ACTN</name>
<keyword evidence="3" id="KW-1185">Reference proteome</keyword>
<sequence>MANPGTGTHRPRCARGSGGPYGDCQAGRSVASARKPFTRKRPEAHPWLRRSTIGRRVGTNAQFMDIEIHRFQ</sequence>
<reference evidence="2 3" key="1">
    <citation type="journal article" date="2019" name="Int. J. Syst. Evol. Microbiol.">
        <title>The Global Catalogue of Microorganisms (GCM) 10K type strain sequencing project: providing services to taxonomists for standard genome sequencing and annotation.</title>
        <authorList>
            <consortium name="The Broad Institute Genomics Platform"/>
            <consortium name="The Broad Institute Genome Sequencing Center for Infectious Disease"/>
            <person name="Wu L."/>
            <person name="Ma J."/>
        </authorList>
    </citation>
    <scope>NUCLEOTIDE SEQUENCE [LARGE SCALE GENOMIC DNA]</scope>
    <source>
        <strain evidence="2 3">JCM 11448</strain>
    </source>
</reference>